<proteinExistence type="predicted"/>
<dbReference type="Gene3D" id="2.40.30.170">
    <property type="match status" value="1"/>
</dbReference>
<comment type="caution">
    <text evidence="6">The sequence shown here is derived from an EMBL/GenBank/DDBJ whole genome shotgun (WGS) entry which is preliminary data.</text>
</comment>
<dbReference type="PRINTS" id="PR01490">
    <property type="entry name" value="RTXTOXIND"/>
</dbReference>
<dbReference type="InterPro" id="IPR014315">
    <property type="entry name" value="ABC_heterocyst_DevB"/>
</dbReference>
<accession>W4LQE9</accession>
<evidence type="ECO:0000256" key="4">
    <source>
        <dbReference type="SAM" id="MobiDB-lite"/>
    </source>
</evidence>
<gene>
    <name evidence="6" type="ORF">ETSY1_12460</name>
</gene>
<evidence type="ECO:0000313" key="7">
    <source>
        <dbReference type="Proteomes" id="UP000019141"/>
    </source>
</evidence>
<evidence type="ECO:0000259" key="5">
    <source>
        <dbReference type="Pfam" id="PF25876"/>
    </source>
</evidence>
<evidence type="ECO:0000256" key="1">
    <source>
        <dbReference type="ARBA" id="ARBA00004196"/>
    </source>
</evidence>
<dbReference type="SUPFAM" id="SSF111369">
    <property type="entry name" value="HlyD-like secretion proteins"/>
    <property type="match status" value="2"/>
</dbReference>
<dbReference type="PATRIC" id="fig|1429438.4.peg.2501"/>
<dbReference type="Proteomes" id="UP000019141">
    <property type="component" value="Unassembled WGS sequence"/>
</dbReference>
<sequence length="404" mass="44259">MKRNIGISLVLTTVVAGIFLIYAHTRVAPMPDAQPGHAPLPEADRSSTPPSELAHQPSVTRHRVAALGRLAPEGNIVNIGVTGSERLGHLLVQEGQSVKRGDELAYLESRQERLAETAYAESQLRDAEARFQAETAYAQASIAEANQRLQQLREVPLLDIRAQEAQMRRLEAELAGAVTDLNRFEGLHRKGTISQQEMDHQRLQVRRLREEINQTQAILAKRKAEYETNLSLARASLQTAQANLERVQASLQLSALQQNLALAQARLTRSVLRSPIDGQILQILPHPGEPLAQKPLLKMANTKQMYVIAEVYETDIGLVRIGQQALVSSPALPQVLGGNVVHIGSTIGKNDLLSVDPVASADARVVEVKIRLDQSDVASRLLNLQVDVVIDLLPSQRPKTTAGH</sequence>
<dbReference type="HOGENOM" id="CLU_031364_1_0_7"/>
<comment type="subcellular location">
    <subcellularLocation>
        <location evidence="1">Cell envelope</location>
    </subcellularLocation>
</comment>
<protein>
    <recommendedName>
        <fullName evidence="5">Multidrug resistance protein MdtA-like alpha-helical hairpin domain-containing protein</fullName>
    </recommendedName>
</protein>
<evidence type="ECO:0000313" key="6">
    <source>
        <dbReference type="EMBL" id="ETX00100.1"/>
    </source>
</evidence>
<organism evidence="6 7">
    <name type="scientific">Entotheonella factor</name>
    <dbReference type="NCBI Taxonomy" id="1429438"/>
    <lineage>
        <taxon>Bacteria</taxon>
        <taxon>Pseudomonadati</taxon>
        <taxon>Nitrospinota/Tectimicrobiota group</taxon>
        <taxon>Candidatus Tectimicrobiota</taxon>
        <taxon>Candidatus Entotheonellia</taxon>
        <taxon>Candidatus Entotheonellales</taxon>
        <taxon>Candidatus Entotheonellaceae</taxon>
        <taxon>Candidatus Entotheonella</taxon>
    </lineage>
</organism>
<dbReference type="PANTHER" id="PTHR32347">
    <property type="entry name" value="EFFLUX SYSTEM COMPONENT YKNX-RELATED"/>
    <property type="match status" value="1"/>
</dbReference>
<evidence type="ECO:0000256" key="2">
    <source>
        <dbReference type="ARBA" id="ARBA00023054"/>
    </source>
</evidence>
<dbReference type="InterPro" id="IPR050465">
    <property type="entry name" value="UPF0194_transport"/>
</dbReference>
<feature type="region of interest" description="Disordered" evidence="4">
    <location>
        <begin position="32"/>
        <end position="58"/>
    </location>
</feature>
<reference evidence="6 7" key="1">
    <citation type="journal article" date="2014" name="Nature">
        <title>An environmental bacterial taxon with a large and distinct metabolic repertoire.</title>
        <authorList>
            <person name="Wilson M.C."/>
            <person name="Mori T."/>
            <person name="Ruckert C."/>
            <person name="Uria A.R."/>
            <person name="Helf M.J."/>
            <person name="Takada K."/>
            <person name="Gernert C."/>
            <person name="Steffens U.A."/>
            <person name="Heycke N."/>
            <person name="Schmitt S."/>
            <person name="Rinke C."/>
            <person name="Helfrich E.J."/>
            <person name="Brachmann A.O."/>
            <person name="Gurgui C."/>
            <person name="Wakimoto T."/>
            <person name="Kracht M."/>
            <person name="Crusemann M."/>
            <person name="Hentschel U."/>
            <person name="Abe I."/>
            <person name="Matsunaga S."/>
            <person name="Kalinowski J."/>
            <person name="Takeyama H."/>
            <person name="Piel J."/>
        </authorList>
    </citation>
    <scope>NUCLEOTIDE SEQUENCE [LARGE SCALE GENOMIC DNA]</scope>
    <source>
        <strain evidence="7">TSY1</strain>
    </source>
</reference>
<dbReference type="PANTHER" id="PTHR32347:SF27">
    <property type="entry name" value="RND EFFLUX PUMP MEMBRANE FUSION PROTEIN BARREL-SANDWICH DOMAIN-CONTAINING PROTEIN"/>
    <property type="match status" value="1"/>
</dbReference>
<dbReference type="InterPro" id="IPR058624">
    <property type="entry name" value="MdtA-like_HH"/>
</dbReference>
<dbReference type="AlphaFoldDB" id="W4LQE9"/>
<name>W4LQE9_ENTF1</name>
<dbReference type="Pfam" id="PF25876">
    <property type="entry name" value="HH_MFP_RND"/>
    <property type="match status" value="1"/>
</dbReference>
<dbReference type="GO" id="GO:0030313">
    <property type="term" value="C:cell envelope"/>
    <property type="evidence" value="ECO:0007669"/>
    <property type="project" value="UniProtKB-SubCell"/>
</dbReference>
<feature type="domain" description="Multidrug resistance protein MdtA-like alpha-helical hairpin" evidence="5">
    <location>
        <begin position="163"/>
        <end position="220"/>
    </location>
</feature>
<feature type="coiled-coil region" evidence="3">
    <location>
        <begin position="160"/>
        <end position="266"/>
    </location>
</feature>
<dbReference type="EMBL" id="AZHW01000375">
    <property type="protein sequence ID" value="ETX00100.1"/>
    <property type="molecule type" value="Genomic_DNA"/>
</dbReference>
<dbReference type="NCBIfam" id="TIGR02971">
    <property type="entry name" value="heterocyst_DevB"/>
    <property type="match status" value="1"/>
</dbReference>
<keyword evidence="7" id="KW-1185">Reference proteome</keyword>
<evidence type="ECO:0000256" key="3">
    <source>
        <dbReference type="SAM" id="Coils"/>
    </source>
</evidence>
<keyword evidence="2 3" id="KW-0175">Coiled coil</keyword>
<dbReference type="Gene3D" id="1.10.287.470">
    <property type="entry name" value="Helix hairpin bin"/>
    <property type="match status" value="1"/>
</dbReference>